<gene>
    <name evidence="2" type="ORF">US19_C0002G0027</name>
</gene>
<dbReference type="Proteomes" id="UP000034492">
    <property type="component" value="Unassembled WGS sequence"/>
</dbReference>
<organism evidence="2 3">
    <name type="scientific">Candidatus Daviesbacteria bacterium GW2011_GWB1_36_5</name>
    <dbReference type="NCBI Taxonomy" id="1618426"/>
    <lineage>
        <taxon>Bacteria</taxon>
        <taxon>Candidatus Daviesiibacteriota</taxon>
    </lineage>
</organism>
<dbReference type="AlphaFoldDB" id="A0A0G0EUL9"/>
<dbReference type="Pfam" id="PF07883">
    <property type="entry name" value="Cupin_2"/>
    <property type="match status" value="1"/>
</dbReference>
<sequence length="129" mass="14821">MAIKVTNIKPEFVDERGYISRLVDTDDYPIRAVLFITGKKGSVRGNHYHKTDAHFVYCIKGKFRYSEKDMTKKGAKRQSVILKPGDVVLSKPGIAHSMEFLEDTQFLAVTTEPREQDKYENDLVRLKLV</sequence>
<evidence type="ECO:0000313" key="3">
    <source>
        <dbReference type="Proteomes" id="UP000034492"/>
    </source>
</evidence>
<dbReference type="EMBL" id="LBSA01000002">
    <property type="protein sequence ID" value="KKQ10608.1"/>
    <property type="molecule type" value="Genomic_DNA"/>
</dbReference>
<protein>
    <recommendedName>
        <fullName evidence="1">Cupin type-2 domain-containing protein</fullName>
    </recommendedName>
</protein>
<feature type="domain" description="Cupin type-2" evidence="1">
    <location>
        <begin position="39"/>
        <end position="105"/>
    </location>
</feature>
<dbReference type="Gene3D" id="2.60.120.10">
    <property type="entry name" value="Jelly Rolls"/>
    <property type="match status" value="1"/>
</dbReference>
<comment type="caution">
    <text evidence="2">The sequence shown here is derived from an EMBL/GenBank/DDBJ whole genome shotgun (WGS) entry which is preliminary data.</text>
</comment>
<evidence type="ECO:0000313" key="2">
    <source>
        <dbReference type="EMBL" id="KKQ10608.1"/>
    </source>
</evidence>
<dbReference type="InterPro" id="IPR014710">
    <property type="entry name" value="RmlC-like_jellyroll"/>
</dbReference>
<proteinExistence type="predicted"/>
<reference evidence="2 3" key="1">
    <citation type="journal article" date="2015" name="Nature">
        <title>rRNA introns, odd ribosomes, and small enigmatic genomes across a large radiation of phyla.</title>
        <authorList>
            <person name="Brown C.T."/>
            <person name="Hug L.A."/>
            <person name="Thomas B.C."/>
            <person name="Sharon I."/>
            <person name="Castelle C.J."/>
            <person name="Singh A."/>
            <person name="Wilkins M.J."/>
            <person name="Williams K.H."/>
            <person name="Banfield J.F."/>
        </authorList>
    </citation>
    <scope>NUCLEOTIDE SEQUENCE [LARGE SCALE GENOMIC DNA]</scope>
</reference>
<dbReference type="InterPro" id="IPR011051">
    <property type="entry name" value="RmlC_Cupin_sf"/>
</dbReference>
<dbReference type="InterPro" id="IPR013096">
    <property type="entry name" value="Cupin_2"/>
</dbReference>
<evidence type="ECO:0000259" key="1">
    <source>
        <dbReference type="Pfam" id="PF07883"/>
    </source>
</evidence>
<accession>A0A0G0EUL9</accession>
<dbReference type="SUPFAM" id="SSF51182">
    <property type="entry name" value="RmlC-like cupins"/>
    <property type="match status" value="1"/>
</dbReference>
<name>A0A0G0EUL9_9BACT</name>